<accession>A0A315ZA10</accession>
<name>A0A315ZA10_SEDFL</name>
<gene>
    <name evidence="1" type="ORF">BC781_103623</name>
</gene>
<dbReference type="RefSeq" id="WP_109619262.1">
    <property type="nucleotide sequence ID" value="NZ_QGDO01000003.1"/>
</dbReference>
<dbReference type="OrthoDB" id="981781at2"/>
<dbReference type="AlphaFoldDB" id="A0A315ZA10"/>
<evidence type="ECO:0008006" key="3">
    <source>
        <dbReference type="Google" id="ProtNLM"/>
    </source>
</evidence>
<keyword evidence="2" id="KW-1185">Reference proteome</keyword>
<comment type="caution">
    <text evidence="1">The sequence shown here is derived from an EMBL/GenBank/DDBJ whole genome shotgun (WGS) entry which is preliminary data.</text>
</comment>
<evidence type="ECO:0000313" key="1">
    <source>
        <dbReference type="EMBL" id="PWJ42371.1"/>
    </source>
</evidence>
<dbReference type="Proteomes" id="UP000245535">
    <property type="component" value="Unassembled WGS sequence"/>
</dbReference>
<dbReference type="EMBL" id="QGDO01000003">
    <property type="protein sequence ID" value="PWJ42371.1"/>
    <property type="molecule type" value="Genomic_DNA"/>
</dbReference>
<organism evidence="1 2">
    <name type="scientific">Sediminitomix flava</name>
    <dbReference type="NCBI Taxonomy" id="379075"/>
    <lineage>
        <taxon>Bacteria</taxon>
        <taxon>Pseudomonadati</taxon>
        <taxon>Bacteroidota</taxon>
        <taxon>Cytophagia</taxon>
        <taxon>Cytophagales</taxon>
        <taxon>Flammeovirgaceae</taxon>
        <taxon>Sediminitomix</taxon>
    </lineage>
</organism>
<proteinExistence type="predicted"/>
<sequence length="83" mass="9729">MTDLEFDVLDELYFVCSYSQLKAAVEVQDEDLKNVLIELYSKKWISCYSDVDQEIDESKVDLENECDTYLYLATKKGLFKHNS</sequence>
<protein>
    <recommendedName>
        <fullName evidence="3">TFIIE alpha subunit</fullName>
    </recommendedName>
</protein>
<reference evidence="1 2" key="1">
    <citation type="submission" date="2018-03" db="EMBL/GenBank/DDBJ databases">
        <title>Genomic Encyclopedia of Archaeal and Bacterial Type Strains, Phase II (KMG-II): from individual species to whole genera.</title>
        <authorList>
            <person name="Goeker M."/>
        </authorList>
    </citation>
    <scope>NUCLEOTIDE SEQUENCE [LARGE SCALE GENOMIC DNA]</scope>
    <source>
        <strain evidence="1 2">DSM 28229</strain>
    </source>
</reference>
<evidence type="ECO:0000313" key="2">
    <source>
        <dbReference type="Proteomes" id="UP000245535"/>
    </source>
</evidence>